<organism evidence="2 3">
    <name type="scientific">Ilex paraguariensis</name>
    <name type="common">yerba mate</name>
    <dbReference type="NCBI Taxonomy" id="185542"/>
    <lineage>
        <taxon>Eukaryota</taxon>
        <taxon>Viridiplantae</taxon>
        <taxon>Streptophyta</taxon>
        <taxon>Embryophyta</taxon>
        <taxon>Tracheophyta</taxon>
        <taxon>Spermatophyta</taxon>
        <taxon>Magnoliopsida</taxon>
        <taxon>eudicotyledons</taxon>
        <taxon>Gunneridae</taxon>
        <taxon>Pentapetalae</taxon>
        <taxon>asterids</taxon>
        <taxon>campanulids</taxon>
        <taxon>Aquifoliales</taxon>
        <taxon>Aquifoliaceae</taxon>
        <taxon>Ilex</taxon>
    </lineage>
</organism>
<protein>
    <recommendedName>
        <fullName evidence="4">Protein kinase domain-containing protein</fullName>
    </recommendedName>
</protein>
<evidence type="ECO:0000313" key="3">
    <source>
        <dbReference type="Proteomes" id="UP001642360"/>
    </source>
</evidence>
<dbReference type="PANTHER" id="PTHR12195">
    <property type="entry name" value="CYTOPLASMIC FMR1-INTERACTING PROTEIN-RELATED"/>
    <property type="match status" value="1"/>
</dbReference>
<evidence type="ECO:0000313" key="2">
    <source>
        <dbReference type="EMBL" id="CAK9180101.1"/>
    </source>
</evidence>
<gene>
    <name evidence="1" type="ORF">ILEXP_LOCUS42589</name>
    <name evidence="2" type="ORF">ILEXP_LOCUS50059</name>
</gene>
<proteinExistence type="predicted"/>
<dbReference type="Pfam" id="PF05994">
    <property type="entry name" value="FragX_IP"/>
    <property type="match status" value="1"/>
</dbReference>
<dbReference type="InterPro" id="IPR008081">
    <property type="entry name" value="Cytoplasmic_FMR1-int"/>
</dbReference>
<dbReference type="AlphaFoldDB" id="A0ABC8UGE2"/>
<keyword evidence="3" id="KW-1185">Reference proteome</keyword>
<evidence type="ECO:0008006" key="4">
    <source>
        <dbReference type="Google" id="ProtNLM"/>
    </source>
</evidence>
<dbReference type="Proteomes" id="UP001642360">
    <property type="component" value="Unassembled WGS sequence"/>
</dbReference>
<evidence type="ECO:0000313" key="1">
    <source>
        <dbReference type="EMBL" id="CAK9172898.1"/>
    </source>
</evidence>
<sequence length="131" mass="14605">MEESGQVPPGNHEVLGDSVTWGGCTIIYLLGQQLHFELFDFSYQVLNVAEVEAAAITPNQKNPHFVPEWDALLEAMKKARRLNNHVFSMLKARCPLEDKQACAIKQSGAPLHRIKFENTVSAFETLPQKGA</sequence>
<reference evidence="2 3" key="1">
    <citation type="submission" date="2024-02" db="EMBL/GenBank/DDBJ databases">
        <authorList>
            <person name="Vignale AGUSTIN F."/>
            <person name="Sosa J E."/>
            <person name="Modenutti C."/>
        </authorList>
    </citation>
    <scope>NUCLEOTIDE SEQUENCE [LARGE SCALE GENOMIC DNA]</scope>
</reference>
<comment type="caution">
    <text evidence="2">The sequence shown here is derived from an EMBL/GenBank/DDBJ whole genome shotgun (WGS) entry which is preliminary data.</text>
</comment>
<dbReference type="EMBL" id="CAUOFW020007647">
    <property type="protein sequence ID" value="CAK9180101.1"/>
    <property type="molecule type" value="Genomic_DNA"/>
</dbReference>
<accession>A0ABC8UGE2</accession>
<dbReference type="EMBL" id="CAUOFW020006096">
    <property type="protein sequence ID" value="CAK9172898.1"/>
    <property type="molecule type" value="Genomic_DNA"/>
</dbReference>
<name>A0ABC8UGE2_9AQUA</name>